<dbReference type="Proteomes" id="UP001157960">
    <property type="component" value="Unassembled WGS sequence"/>
</dbReference>
<gene>
    <name evidence="1" type="ORF">SAMN06264346_11562</name>
</gene>
<comment type="caution">
    <text evidence="1">The sequence shown here is derived from an EMBL/GenBank/DDBJ whole genome shotgun (WGS) entry which is preliminary data.</text>
</comment>
<proteinExistence type="predicted"/>
<protein>
    <submittedName>
        <fullName evidence="1">Uncharacterized protein</fullName>
    </submittedName>
</protein>
<organism evidence="1 2">
    <name type="scientific">Chryseobacterium profundimaris</name>
    <dbReference type="NCBI Taxonomy" id="1387275"/>
    <lineage>
        <taxon>Bacteria</taxon>
        <taxon>Pseudomonadati</taxon>
        <taxon>Bacteroidota</taxon>
        <taxon>Flavobacteriia</taxon>
        <taxon>Flavobacteriales</taxon>
        <taxon>Weeksellaceae</taxon>
        <taxon>Chryseobacterium group</taxon>
        <taxon>Chryseobacterium</taxon>
    </lineage>
</organism>
<dbReference type="EMBL" id="FXTZ01000015">
    <property type="protein sequence ID" value="SMP32774.1"/>
    <property type="molecule type" value="Genomic_DNA"/>
</dbReference>
<keyword evidence="2" id="KW-1185">Reference proteome</keyword>
<accession>A0ABY1PH16</accession>
<evidence type="ECO:0000313" key="1">
    <source>
        <dbReference type="EMBL" id="SMP32774.1"/>
    </source>
</evidence>
<evidence type="ECO:0000313" key="2">
    <source>
        <dbReference type="Proteomes" id="UP001157960"/>
    </source>
</evidence>
<reference evidence="1 2" key="1">
    <citation type="submission" date="2017-05" db="EMBL/GenBank/DDBJ databases">
        <authorList>
            <person name="Varghese N."/>
            <person name="Submissions S."/>
        </authorList>
    </citation>
    <scope>NUCLEOTIDE SEQUENCE [LARGE SCALE GENOMIC DNA]</scope>
    <source>
        <strain evidence="1 2">DSM 28214</strain>
    </source>
</reference>
<sequence>MYSEEFIKINVRVRNIDFTAAVNIYDQKHQDFFIVPVTETYTYDIANNGSDKILIITKNLNGDKIYYNNTNSFLVLKEKGLNESFIITQNPVKENLIIEHVEK</sequence>
<dbReference type="RefSeq" id="WP_283423494.1">
    <property type="nucleotide sequence ID" value="NZ_FXTZ01000015.1"/>
</dbReference>
<name>A0ABY1PH16_9FLAO</name>